<organism evidence="10 11">
    <name type="scientific">Chaetoceros tenuissimus</name>
    <dbReference type="NCBI Taxonomy" id="426638"/>
    <lineage>
        <taxon>Eukaryota</taxon>
        <taxon>Sar</taxon>
        <taxon>Stramenopiles</taxon>
        <taxon>Ochrophyta</taxon>
        <taxon>Bacillariophyta</taxon>
        <taxon>Coscinodiscophyceae</taxon>
        <taxon>Chaetocerotophycidae</taxon>
        <taxon>Chaetocerotales</taxon>
        <taxon>Chaetocerotaceae</taxon>
        <taxon>Chaetoceros</taxon>
    </lineage>
</organism>
<evidence type="ECO:0000256" key="3">
    <source>
        <dbReference type="ARBA" id="ARBA00012334"/>
    </source>
</evidence>
<comment type="pathway">
    <text evidence="1">Protein modification; protein lipoylation via endogenous pathway; protein N(6)-(lipoyl)lysine from octanoyl-[acyl-carrier-protein]: step 1/2.</text>
</comment>
<dbReference type="GO" id="GO:0009249">
    <property type="term" value="P:protein lipoylation"/>
    <property type="evidence" value="ECO:0007669"/>
    <property type="project" value="InterPro"/>
</dbReference>
<dbReference type="PIRSF" id="PIRSF016262">
    <property type="entry name" value="LPLase"/>
    <property type="match status" value="1"/>
</dbReference>
<dbReference type="SUPFAM" id="SSF55681">
    <property type="entry name" value="Class II aaRS and biotin synthetases"/>
    <property type="match status" value="1"/>
</dbReference>
<accession>A0AAD3D4Z0</accession>
<feature type="active site" description="Acyl-thioester intermediate" evidence="6">
    <location>
        <position position="280"/>
    </location>
</feature>
<comment type="caution">
    <text evidence="10">The sequence shown here is derived from an EMBL/GenBank/DDBJ whole genome shotgun (WGS) entry which is preliminary data.</text>
</comment>
<sequence>MQSYIQRHVNAPLLRKVVSRRTYHSVFIHTGIADNDNDAMDYVKGWAYQQSFLHRRLQVQRLINSGEENDSFQTWDQDKILFLEHSPVYTLGRGADEEYLTFLDDVDDGEIIRNRLSRRNRGPDSCRLDSSSLLKHLAPLKFDGKSDISVDDEVDIICTKAPRPVMAPNDVPIYRIDRGGEVTYHGQQQLVVYPLLDLRREPYQQDLHWYLRSIEEVIIQTLAEYGIEGHRDSINTGVWVGPNKIAAVGISSARWITTHGFALNVNPNLDMFDTSVIIPCGIEGRGVTSISNEIGIGQTVNLLDVSTVVIEKMRHVFGADDFVNSTKLNL</sequence>
<feature type="binding site" evidence="7">
    <location>
        <begin position="260"/>
        <end position="262"/>
    </location>
    <ligand>
        <name>substrate</name>
    </ligand>
</feature>
<evidence type="ECO:0000256" key="5">
    <source>
        <dbReference type="ARBA" id="ARBA00023315"/>
    </source>
</evidence>
<evidence type="ECO:0000256" key="6">
    <source>
        <dbReference type="PIRSR" id="PIRSR016262-1"/>
    </source>
</evidence>
<dbReference type="PANTHER" id="PTHR10993:SF7">
    <property type="entry name" value="LIPOYLTRANSFERASE 2, MITOCHONDRIAL-RELATED"/>
    <property type="match status" value="1"/>
</dbReference>
<dbReference type="HAMAP" id="MF_00013">
    <property type="entry name" value="LipB"/>
    <property type="match status" value="1"/>
</dbReference>
<evidence type="ECO:0000256" key="1">
    <source>
        <dbReference type="ARBA" id="ARBA00004821"/>
    </source>
</evidence>
<dbReference type="NCBIfam" id="TIGR00214">
    <property type="entry name" value="lipB"/>
    <property type="match status" value="1"/>
</dbReference>
<evidence type="ECO:0000256" key="8">
    <source>
        <dbReference type="PIRSR" id="PIRSR016262-3"/>
    </source>
</evidence>
<keyword evidence="4" id="KW-0808">Transferase</keyword>
<evidence type="ECO:0000313" key="11">
    <source>
        <dbReference type="Proteomes" id="UP001054902"/>
    </source>
</evidence>
<evidence type="ECO:0000256" key="4">
    <source>
        <dbReference type="ARBA" id="ARBA00022679"/>
    </source>
</evidence>
<dbReference type="CDD" id="cd16444">
    <property type="entry name" value="LipB"/>
    <property type="match status" value="1"/>
</dbReference>
<evidence type="ECO:0000313" key="10">
    <source>
        <dbReference type="EMBL" id="GFH57577.1"/>
    </source>
</evidence>
<name>A0AAD3D4Z0_9STRA</name>
<proteinExistence type="inferred from homology"/>
<evidence type="ECO:0000256" key="2">
    <source>
        <dbReference type="ARBA" id="ARBA00007907"/>
    </source>
</evidence>
<dbReference type="EC" id="2.3.1.181" evidence="3"/>
<dbReference type="AlphaFoldDB" id="A0AAD3D4Z0"/>
<feature type="site" description="Lowers pKa of active site Cys" evidence="8">
    <location>
        <position position="244"/>
    </location>
</feature>
<dbReference type="InterPro" id="IPR004143">
    <property type="entry name" value="BPL_LPL_catalytic"/>
</dbReference>
<evidence type="ECO:0000259" key="9">
    <source>
        <dbReference type="PROSITE" id="PS51733"/>
    </source>
</evidence>
<dbReference type="EMBL" id="BLLK01000058">
    <property type="protein sequence ID" value="GFH57577.1"/>
    <property type="molecule type" value="Genomic_DNA"/>
</dbReference>
<comment type="similarity">
    <text evidence="2">Belongs to the LipB family.</text>
</comment>
<keyword evidence="11" id="KW-1185">Reference proteome</keyword>
<feature type="binding site" evidence="7">
    <location>
        <begin position="247"/>
        <end position="249"/>
    </location>
    <ligand>
        <name>substrate</name>
    </ligand>
</feature>
<dbReference type="Pfam" id="PF21948">
    <property type="entry name" value="LplA-B_cat"/>
    <property type="match status" value="1"/>
</dbReference>
<keyword evidence="5" id="KW-0012">Acyltransferase</keyword>
<dbReference type="Gene3D" id="3.30.930.10">
    <property type="entry name" value="Bira Bifunctional Protein, Domain 2"/>
    <property type="match status" value="1"/>
</dbReference>
<dbReference type="InterPro" id="IPR000544">
    <property type="entry name" value="Octanoyltransferase"/>
</dbReference>
<gene>
    <name evidence="10" type="ORF">CTEN210_14053</name>
</gene>
<evidence type="ECO:0000256" key="7">
    <source>
        <dbReference type="PIRSR" id="PIRSR016262-2"/>
    </source>
</evidence>
<feature type="binding site" evidence="7">
    <location>
        <begin position="178"/>
        <end position="185"/>
    </location>
    <ligand>
        <name>substrate</name>
    </ligand>
</feature>
<reference evidence="10 11" key="1">
    <citation type="journal article" date="2021" name="Sci. Rep.">
        <title>The genome of the diatom Chaetoceros tenuissimus carries an ancient integrated fragment of an extant virus.</title>
        <authorList>
            <person name="Hongo Y."/>
            <person name="Kimura K."/>
            <person name="Takaki Y."/>
            <person name="Yoshida Y."/>
            <person name="Baba S."/>
            <person name="Kobayashi G."/>
            <person name="Nagasaki K."/>
            <person name="Hano T."/>
            <person name="Tomaru Y."/>
        </authorList>
    </citation>
    <scope>NUCLEOTIDE SEQUENCE [LARGE SCALE GENOMIC DNA]</scope>
    <source>
        <strain evidence="10 11">NIES-3715</strain>
    </source>
</reference>
<feature type="domain" description="BPL/LPL catalytic" evidence="9">
    <location>
        <begin position="125"/>
        <end position="321"/>
    </location>
</feature>
<dbReference type="PROSITE" id="PS51733">
    <property type="entry name" value="BPL_LPL_CATALYTIC"/>
    <property type="match status" value="1"/>
</dbReference>
<dbReference type="InterPro" id="IPR045864">
    <property type="entry name" value="aa-tRNA-synth_II/BPL/LPL"/>
</dbReference>
<protein>
    <recommendedName>
        <fullName evidence="3">lipoyl(octanoyl) transferase</fullName>
        <ecNumber evidence="3">2.3.1.181</ecNumber>
    </recommendedName>
</protein>
<dbReference type="Proteomes" id="UP001054902">
    <property type="component" value="Unassembled WGS sequence"/>
</dbReference>
<dbReference type="GO" id="GO:0033819">
    <property type="term" value="F:lipoyl(octanoyl) transferase activity"/>
    <property type="evidence" value="ECO:0007669"/>
    <property type="project" value="UniProtKB-EC"/>
</dbReference>
<dbReference type="PANTHER" id="PTHR10993">
    <property type="entry name" value="OCTANOYLTRANSFERASE"/>
    <property type="match status" value="1"/>
</dbReference>